<proteinExistence type="predicted"/>
<dbReference type="InterPro" id="IPR051465">
    <property type="entry name" value="Cell_Envelope_Struct_Comp"/>
</dbReference>
<reference evidence="4 5" key="2">
    <citation type="journal article" date="2011" name="J. Bacteriol.">
        <title>Complete genome sequences for the anaerobic, extremely thermophilic plant biomass-degrading bacteria Caldicellulosiruptor hydrothermalis, Caldicellulosiruptor kristjanssonii, Caldicellulosiruptor kronotskyensis, Caldicellulosiruptor owensenis, and Caldicellulosiruptor lactoaceticus.</title>
        <authorList>
            <person name="Blumer-Schuette S.E."/>
            <person name="Ozdemir I."/>
            <person name="Mistry D."/>
            <person name="Lucas S."/>
            <person name="Lapidus A."/>
            <person name="Cheng J.F."/>
            <person name="Goodwin L.A."/>
            <person name="Pitluck S."/>
            <person name="Land M.L."/>
            <person name="Hauser L.J."/>
            <person name="Woyke T."/>
            <person name="Mikhailova N."/>
            <person name="Pati A."/>
            <person name="Kyrpides N.C."/>
            <person name="Ivanova N."/>
            <person name="Detter J.C."/>
            <person name="Walston-Davenport K."/>
            <person name="Han S."/>
            <person name="Adams M.W."/>
            <person name="Kelly R.M."/>
        </authorList>
    </citation>
    <scope>NUCLEOTIDE SEQUENCE [LARGE SCALE GENOMIC DNA]</scope>
    <source>
        <strain evidence="5">ATCC 700853 / DSM 12137 / I77R1B</strain>
    </source>
</reference>
<dbReference type="OrthoDB" id="900053at2"/>
<dbReference type="AlphaFoldDB" id="E4S7Y5"/>
<dbReference type="EMBL" id="CP002326">
    <property type="protein sequence ID" value="ADQ41885.1"/>
    <property type="molecule type" value="Genomic_DNA"/>
</dbReference>
<dbReference type="InterPro" id="IPR001119">
    <property type="entry name" value="SLH_dom"/>
</dbReference>
<dbReference type="PANTHER" id="PTHR43308">
    <property type="entry name" value="OUTER MEMBRANE PROTEIN ALPHA-RELATED"/>
    <property type="match status" value="1"/>
</dbReference>
<protein>
    <submittedName>
        <fullName evidence="4">S-layer domain-containing protein</fullName>
    </submittedName>
</protein>
<dbReference type="Proteomes" id="UP000009256">
    <property type="component" value="Chromosome"/>
</dbReference>
<gene>
    <name evidence="4" type="ordered locus">Calkr_2450</name>
</gene>
<keyword evidence="5" id="KW-1185">Reference proteome</keyword>
<dbReference type="HOGENOM" id="CLU_402632_0_0_9"/>
<evidence type="ECO:0000256" key="1">
    <source>
        <dbReference type="SAM" id="MobiDB-lite"/>
    </source>
</evidence>
<feature type="chain" id="PRO_5003188693" evidence="2">
    <location>
        <begin position="27"/>
        <end position="798"/>
    </location>
</feature>
<feature type="domain" description="SLH" evidence="3">
    <location>
        <begin position="743"/>
        <end position="798"/>
    </location>
</feature>
<dbReference type="KEGG" id="cki:Calkr_2450"/>
<evidence type="ECO:0000256" key="2">
    <source>
        <dbReference type="SAM" id="SignalP"/>
    </source>
</evidence>
<reference key="1">
    <citation type="submission" date="2010-11" db="EMBL/GenBank/DDBJ databases">
        <title>Complete sequence of chromosome of Caldicellulosiruptor kristjanssonii 177R1B.</title>
        <authorList>
            <consortium name="US DOE Joint Genome Institute"/>
            <person name="Lucas S."/>
            <person name="Copeland A."/>
            <person name="Lapidus A."/>
            <person name="Cheng J.-F."/>
            <person name="Bruce D."/>
            <person name="Goodwin L."/>
            <person name="Pitluck S."/>
            <person name="Davenport K."/>
            <person name="Detter J.C."/>
            <person name="Han C."/>
            <person name="Tapia R."/>
            <person name="Land M."/>
            <person name="Hauser L."/>
            <person name="Jeffries C."/>
            <person name="Kyrpides N."/>
            <person name="Ivanova N."/>
            <person name="Mikhailova N."/>
            <person name="Blumer-Schuette S.E."/>
            <person name="Kelly R.M."/>
            <person name="Woyke T."/>
        </authorList>
    </citation>
    <scope>NUCLEOTIDE SEQUENCE</scope>
    <source>
        <strain>177R1B</strain>
    </source>
</reference>
<feature type="domain" description="SLH" evidence="3">
    <location>
        <begin position="678"/>
        <end position="741"/>
    </location>
</feature>
<name>E4S7Y5_CALA7</name>
<dbReference type="Pfam" id="PF00395">
    <property type="entry name" value="SLH"/>
    <property type="match status" value="3"/>
</dbReference>
<dbReference type="STRING" id="632335.Calkr_2450"/>
<keyword evidence="2" id="KW-0732">Signal</keyword>
<feature type="signal peptide" evidence="2">
    <location>
        <begin position="1"/>
        <end position="26"/>
    </location>
</feature>
<evidence type="ECO:0000313" key="4">
    <source>
        <dbReference type="EMBL" id="ADQ41885.1"/>
    </source>
</evidence>
<accession>E4S7Y5</accession>
<feature type="domain" description="SLH" evidence="3">
    <location>
        <begin position="617"/>
        <end position="677"/>
    </location>
</feature>
<organism evidence="4 5">
    <name type="scientific">Caldicellulosiruptor acetigenus (strain ATCC 700853 / DSM 12137 / I77R1B)</name>
    <name type="common">Caldicellulosiruptor kristjanssonii</name>
    <dbReference type="NCBI Taxonomy" id="632335"/>
    <lineage>
        <taxon>Bacteria</taxon>
        <taxon>Bacillati</taxon>
        <taxon>Bacillota</taxon>
        <taxon>Bacillota incertae sedis</taxon>
        <taxon>Caldicellulosiruptorales</taxon>
        <taxon>Caldicellulosiruptoraceae</taxon>
        <taxon>Caldicellulosiruptor</taxon>
    </lineage>
</organism>
<dbReference type="eggNOG" id="COG5492">
    <property type="taxonomic scope" value="Bacteria"/>
</dbReference>
<feature type="compositionally biased region" description="Gly residues" evidence="1">
    <location>
        <begin position="254"/>
        <end position="271"/>
    </location>
</feature>
<evidence type="ECO:0000259" key="3">
    <source>
        <dbReference type="PROSITE" id="PS51272"/>
    </source>
</evidence>
<dbReference type="PANTHER" id="PTHR43308:SF5">
    <property type="entry name" value="S-LAYER PROTEIN _ PEPTIDOGLYCAN ENDO-BETA-N-ACETYLGLUCOSAMINIDASE"/>
    <property type="match status" value="1"/>
</dbReference>
<evidence type="ECO:0000313" key="5">
    <source>
        <dbReference type="Proteomes" id="UP000009256"/>
    </source>
</evidence>
<dbReference type="RefSeq" id="WP_013433599.1">
    <property type="nucleotide sequence ID" value="NC_014721.1"/>
</dbReference>
<sequence>MSKKLKQLVAGLILASFALTFNFTLASGTTDYNNQCINASKEIINMMVEKLRSTGKVEQVAEIISKFVSGEGKSYILSAFEKLSQVDFGLTKDNVEFLIKWIAEYQGGQINNWLKDLVTSTGDLYNQKLSAAATDLAIKYIEQVGSAQKASAQLDKIKTAMKVMSSGIIAPLIIYGNNGEFRVNEDGIKNLISLANAFLGNSVNEGSVQIIKEAINIIVSGLNTISNEMEKEGAKIFLSLFGLVKDESNIVGGGEIGGESRGTGGIAGGGPDVIIPTAPIETPAGTPTPSPTPTPSIQKPDAGQQPSKEQSLKELAGGVSIAVKSGKIGALREELDVLPELVVKERDVGVAKEAVVEIMKLVGGELKSLGADEIKSVTDVIMRGVNEVGKKINAQGITKVKKVEELEELKFEVAGFIGKVYEALAVGLKGVDDGAVERVEVKAEDLISASKGIMKVFEAVKTDIKEIGKVEQLLGAGAGIKVSGKGKEQVIVLSKEVLDRAASEGKIKRVVIVGDEGMILLPISRLTADRVEIEIKWREISGAISSGLDIGIKGIEKGKERIVIVLKLRKEVTDESSISVYREENGQKKVVSGKYVKVINGVWVERKDLSTYYVGKHSKVYRDVDEGAWYYRSVMKVSASGVIEGYPDGSFRPNKAVSRAEFAKMLVEGLGLDTEGQEVEVFDDVREGDWYYKYVATLYNMGIVKGRSEGKFVPNGAITREEMAKMISLALKAEGKVAEASKANRYEDGEEISEWAREHVNVVTDNGIMEGRGGNKFVPKATATRAEVAAVIERIMLK</sequence>
<feature type="region of interest" description="Disordered" evidence="1">
    <location>
        <begin position="254"/>
        <end position="311"/>
    </location>
</feature>
<dbReference type="PROSITE" id="PS51272">
    <property type="entry name" value="SLH"/>
    <property type="match status" value="3"/>
</dbReference>